<organism evidence="2 3">
    <name type="scientific">Methanosarcina barkeri MS</name>
    <dbReference type="NCBI Taxonomy" id="1434108"/>
    <lineage>
        <taxon>Archaea</taxon>
        <taxon>Methanobacteriati</taxon>
        <taxon>Methanobacteriota</taxon>
        <taxon>Stenosarchaea group</taxon>
        <taxon>Methanomicrobia</taxon>
        <taxon>Methanosarcinales</taxon>
        <taxon>Methanosarcinaceae</taxon>
        <taxon>Methanosarcina</taxon>
    </lineage>
</organism>
<evidence type="ECO:0000313" key="3">
    <source>
        <dbReference type="Proteomes" id="UP000033033"/>
    </source>
</evidence>
<sequence>MSKTTNNILNLITSISLLLLVYSLFILRGIQPEGYAVDIYEQLPFHFYLTLLLCYVSACVLLLAYRKMSAVFILFLVHTAVLITPHMLGYVSIGRGEEFSYLGLAGQGSFCNLSGFSNLSPTGPLLVSALAQVSGLETSALSYFLPVFFSIMFITGMFLFYRIFMSREKLVLTAFLSSLIPYFGHFQTSSVPYYLCFCLIPLYLLVLRKVISDKNRAMAVCLLFMIPLIPLAHPFIFAYLACFSLSLVFSSKIPKLGFVRKTLSLNSLFSDASHPAGKKISIFAVLSLILVGFLLCAKYILQFFDVSISNLILRTKMLMTAGFSTFPSTENGFFEFVHLLNLYYGKYYIPLIFILINSVIVWQNRKRFCQHFVRRYPRFLVLYIVTFFLELAFLLNPFIPYPPDKFANLSFIIFAQIPLLGYSLYIIFLRKGYTLGLGSAVLVLCLLWTLGFFTCFSSPYTGGVSEAISENEADGIQWLSGVREAYPYVMSCTDKYEIITQPEIPGSNMSRTDLDDVSQKLLYTSKNNSEGGISIEKVAENETFYIAETTYSEALRTRGQGSNKTSVSTGGGTLKSQVADPVYKIYDSLNIKIYEYVS</sequence>
<proteinExistence type="predicted"/>
<feature type="transmembrane region" description="Helical" evidence="1">
    <location>
        <begin position="219"/>
        <end position="249"/>
    </location>
</feature>
<dbReference type="AlphaFoldDB" id="A0A0E3LPE0"/>
<feature type="transmembrane region" description="Helical" evidence="1">
    <location>
        <begin position="7"/>
        <end position="25"/>
    </location>
</feature>
<name>A0A0E3LPE0_METBA</name>
<keyword evidence="1" id="KW-0812">Transmembrane</keyword>
<protein>
    <recommendedName>
        <fullName evidence="4">Glycosyltransferase RgtA/B/C/D-like domain-containing protein</fullName>
    </recommendedName>
</protein>
<dbReference type="HOGENOM" id="CLU_040131_0_0_2"/>
<reference evidence="2 3" key="1">
    <citation type="submission" date="2014-07" db="EMBL/GenBank/DDBJ databases">
        <title>Methanogenic archaea and the global carbon cycle.</title>
        <authorList>
            <person name="Henriksen J.R."/>
            <person name="Luke J."/>
            <person name="Reinhart S."/>
            <person name="Benedict M.N."/>
            <person name="Youngblut N.D."/>
            <person name="Metcalf M.E."/>
            <person name="Whitaker R.J."/>
            <person name="Metcalf W.W."/>
        </authorList>
    </citation>
    <scope>NUCLEOTIDE SEQUENCE [LARGE SCALE GENOMIC DNA]</scope>
    <source>
        <strain evidence="2 3">MS</strain>
    </source>
</reference>
<feature type="transmembrane region" description="Helical" evidence="1">
    <location>
        <begin position="45"/>
        <end position="65"/>
    </location>
</feature>
<feature type="transmembrane region" description="Helical" evidence="1">
    <location>
        <begin position="347"/>
        <end position="364"/>
    </location>
</feature>
<feature type="transmembrane region" description="Helical" evidence="1">
    <location>
        <begin position="72"/>
        <end position="93"/>
    </location>
</feature>
<feature type="transmembrane region" description="Helical" evidence="1">
    <location>
        <begin position="407"/>
        <end position="428"/>
    </location>
</feature>
<accession>A0A0E3LPE0</accession>
<dbReference type="EMBL" id="CP009528">
    <property type="protein sequence ID" value="AKB56356.1"/>
    <property type="molecule type" value="Genomic_DNA"/>
</dbReference>
<dbReference type="KEGG" id="mby:MSBRM_3358"/>
<feature type="transmembrane region" description="Helical" evidence="1">
    <location>
        <begin position="435"/>
        <end position="453"/>
    </location>
</feature>
<dbReference type="PATRIC" id="fig|1434108.4.peg.4233"/>
<keyword evidence="1" id="KW-1133">Transmembrane helix</keyword>
<feature type="transmembrane region" description="Helical" evidence="1">
    <location>
        <begin position="191"/>
        <end position="207"/>
    </location>
</feature>
<evidence type="ECO:0000313" key="2">
    <source>
        <dbReference type="EMBL" id="AKB56356.1"/>
    </source>
</evidence>
<dbReference type="RefSeq" id="WP_048122375.1">
    <property type="nucleotide sequence ID" value="NZ_CP009528.1"/>
</dbReference>
<feature type="transmembrane region" description="Helical" evidence="1">
    <location>
        <begin position="376"/>
        <end position="395"/>
    </location>
</feature>
<feature type="transmembrane region" description="Helical" evidence="1">
    <location>
        <begin position="143"/>
        <end position="163"/>
    </location>
</feature>
<dbReference type="Proteomes" id="UP000033033">
    <property type="component" value="Chromosome"/>
</dbReference>
<gene>
    <name evidence="2" type="ORF">MSBRM_3358</name>
</gene>
<evidence type="ECO:0000256" key="1">
    <source>
        <dbReference type="SAM" id="Phobius"/>
    </source>
</evidence>
<keyword evidence="1" id="KW-0472">Membrane</keyword>
<evidence type="ECO:0008006" key="4">
    <source>
        <dbReference type="Google" id="ProtNLM"/>
    </source>
</evidence>
<feature type="transmembrane region" description="Helical" evidence="1">
    <location>
        <begin position="280"/>
        <end position="301"/>
    </location>
</feature>
<keyword evidence="3" id="KW-1185">Reference proteome</keyword>
<dbReference type="GeneID" id="24846699"/>
<feature type="transmembrane region" description="Helical" evidence="1">
    <location>
        <begin position="308"/>
        <end position="327"/>
    </location>
</feature>